<reference evidence="2" key="1">
    <citation type="submission" date="2022-06" db="EMBL/GenBank/DDBJ databases">
        <title>CFH 74404 Thermomicrobiaceae sp.</title>
        <authorList>
            <person name="Ming H."/>
            <person name="Li W.-J."/>
            <person name="Zhao Z."/>
        </authorList>
    </citation>
    <scope>NUCLEOTIDE SEQUENCE</scope>
    <source>
        <strain evidence="2">CFH 74404</strain>
    </source>
</reference>
<dbReference type="Proteomes" id="UP001165306">
    <property type="component" value="Unassembled WGS sequence"/>
</dbReference>
<dbReference type="Pfam" id="PF07040">
    <property type="entry name" value="DUF1326"/>
    <property type="match status" value="1"/>
</dbReference>
<accession>A0AA41WBT3</accession>
<organism evidence="2 3">
    <name type="scientific">Thermalbibacter longus</name>
    <dbReference type="NCBI Taxonomy" id="2951981"/>
    <lineage>
        <taxon>Bacteria</taxon>
        <taxon>Pseudomonadati</taxon>
        <taxon>Thermomicrobiota</taxon>
        <taxon>Thermomicrobia</taxon>
        <taxon>Thermomicrobiales</taxon>
        <taxon>Thermomicrobiaceae</taxon>
        <taxon>Thermalbibacter</taxon>
    </lineage>
</organism>
<evidence type="ECO:0000313" key="2">
    <source>
        <dbReference type="EMBL" id="MCM8749847.1"/>
    </source>
</evidence>
<name>A0AA41WBT3_9BACT</name>
<keyword evidence="3" id="KW-1185">Reference proteome</keyword>
<gene>
    <name evidence="2" type="ORF">NET02_11875</name>
</gene>
<dbReference type="EMBL" id="JAMSLR010000008">
    <property type="protein sequence ID" value="MCM8749847.1"/>
    <property type="molecule type" value="Genomic_DNA"/>
</dbReference>
<dbReference type="InterPro" id="IPR009758">
    <property type="entry name" value="DUF1326"/>
</dbReference>
<dbReference type="AlphaFoldDB" id="A0AA41WBT3"/>
<proteinExistence type="predicted"/>
<dbReference type="RefSeq" id="WP_284057629.1">
    <property type="nucleotide sequence ID" value="NZ_JAMSLR010000008.1"/>
</dbReference>
<feature type="region of interest" description="Disordered" evidence="1">
    <location>
        <begin position="161"/>
        <end position="181"/>
    </location>
</feature>
<sequence>MLEVCNCKLLCPCWLDVTVQPDQGWCGTAILFDVEQGRSDGVDLSGRRVVMAGNIPGPFANGNFTIRFYIDAGATEEQRRELEAIFSGQKGGPMAALGPAVSKLLPTEVADIELQRNGAITATIGQVGRLEWAPRQGAGGRATRVEAAEAMAVFAVADGQPAKTTGSRWSDPEMPSWQGDSGMISRFSWQG</sequence>
<evidence type="ECO:0000313" key="3">
    <source>
        <dbReference type="Proteomes" id="UP001165306"/>
    </source>
</evidence>
<protein>
    <submittedName>
        <fullName evidence="2">DUF1326 domain-containing protein</fullName>
    </submittedName>
</protein>
<evidence type="ECO:0000256" key="1">
    <source>
        <dbReference type="SAM" id="MobiDB-lite"/>
    </source>
</evidence>
<comment type="caution">
    <text evidence="2">The sequence shown here is derived from an EMBL/GenBank/DDBJ whole genome shotgun (WGS) entry which is preliminary data.</text>
</comment>